<proteinExistence type="inferred from homology"/>
<dbReference type="RefSeq" id="WP_121031250.1">
    <property type="nucleotide sequence ID" value="NZ_PNJG02000002.1"/>
</dbReference>
<evidence type="ECO:0000256" key="9">
    <source>
        <dbReference type="ARBA" id="ARBA00049401"/>
    </source>
</evidence>
<name>A0A495A698_9MICC</name>
<dbReference type="Pfam" id="PF03060">
    <property type="entry name" value="NMO"/>
    <property type="match status" value="1"/>
</dbReference>
<keyword evidence="10" id="KW-0223">Dioxygenase</keyword>
<dbReference type="PANTHER" id="PTHR42747">
    <property type="entry name" value="NITRONATE MONOOXYGENASE-RELATED"/>
    <property type="match status" value="1"/>
</dbReference>
<dbReference type="InterPro" id="IPR013785">
    <property type="entry name" value="Aldolase_TIM"/>
</dbReference>
<dbReference type="PANTHER" id="PTHR42747:SF3">
    <property type="entry name" value="NITRONATE MONOOXYGENASE-RELATED"/>
    <property type="match status" value="1"/>
</dbReference>
<keyword evidence="6" id="KW-0560">Oxidoreductase</keyword>
<dbReference type="OrthoDB" id="9778912at2"/>
<comment type="catalytic activity">
    <reaction evidence="9">
        <text>3 propionate 3-nitronate + 3 O2 + H2O = 3 3-oxopropanoate + 2 nitrate + nitrite + H2O2 + 3 H(+)</text>
        <dbReference type="Rhea" id="RHEA:57332"/>
        <dbReference type="ChEBI" id="CHEBI:15377"/>
        <dbReference type="ChEBI" id="CHEBI:15378"/>
        <dbReference type="ChEBI" id="CHEBI:15379"/>
        <dbReference type="ChEBI" id="CHEBI:16240"/>
        <dbReference type="ChEBI" id="CHEBI:16301"/>
        <dbReference type="ChEBI" id="CHEBI:17632"/>
        <dbReference type="ChEBI" id="CHEBI:33190"/>
        <dbReference type="ChEBI" id="CHEBI:136067"/>
    </reaction>
</comment>
<evidence type="ECO:0000256" key="4">
    <source>
        <dbReference type="ARBA" id="ARBA00022630"/>
    </source>
</evidence>
<dbReference type="SUPFAM" id="SSF51412">
    <property type="entry name" value="Inosine monophosphate dehydrogenase (IMPDH)"/>
    <property type="match status" value="1"/>
</dbReference>
<keyword evidence="5" id="KW-0288">FMN</keyword>
<gene>
    <name evidence="10" type="ORF">C1C97_008705</name>
</gene>
<evidence type="ECO:0000256" key="6">
    <source>
        <dbReference type="ARBA" id="ARBA00023002"/>
    </source>
</evidence>
<evidence type="ECO:0000256" key="2">
    <source>
        <dbReference type="ARBA" id="ARBA00009881"/>
    </source>
</evidence>
<keyword evidence="7" id="KW-0503">Monooxygenase</keyword>
<dbReference type="EMBL" id="PNJG02000002">
    <property type="protein sequence ID" value="RKQ35299.1"/>
    <property type="molecule type" value="Genomic_DNA"/>
</dbReference>
<comment type="cofactor">
    <cofactor evidence="1">
        <name>FMN</name>
        <dbReference type="ChEBI" id="CHEBI:58210"/>
    </cofactor>
</comment>
<accession>A0A495A698</accession>
<dbReference type="Proteomes" id="UP000249516">
    <property type="component" value="Unassembled WGS sequence"/>
</dbReference>
<dbReference type="AlphaFoldDB" id="A0A495A698"/>
<evidence type="ECO:0000256" key="1">
    <source>
        <dbReference type="ARBA" id="ARBA00001917"/>
    </source>
</evidence>
<dbReference type="Gene3D" id="3.20.20.70">
    <property type="entry name" value="Aldolase class I"/>
    <property type="match status" value="1"/>
</dbReference>
<evidence type="ECO:0000313" key="10">
    <source>
        <dbReference type="EMBL" id="RKQ35299.1"/>
    </source>
</evidence>
<comment type="similarity">
    <text evidence="2">Belongs to the nitronate monooxygenase family. NMO class I subfamily.</text>
</comment>
<reference evidence="10 11" key="1">
    <citation type="submission" date="2018-10" db="EMBL/GenBank/DDBJ databases">
        <title>Kocuria tytouropygialis sp. nov., isolated from the uropygial gland of an American barn owl (Tyto furcata).</title>
        <authorList>
            <person name="Braun M.S."/>
            <person name="Wang E."/>
            <person name="Zimmermann S."/>
            <person name="Wagner H."/>
            <person name="Wink M."/>
        </authorList>
    </citation>
    <scope>NUCLEOTIDE SEQUENCE [LARGE SCALE GENOMIC DNA]</scope>
    <source>
        <strain evidence="10 11">442</strain>
    </source>
</reference>
<dbReference type="InterPro" id="IPR004136">
    <property type="entry name" value="NMO"/>
</dbReference>
<dbReference type="GO" id="GO:0051213">
    <property type="term" value="F:dioxygenase activity"/>
    <property type="evidence" value="ECO:0007669"/>
    <property type="project" value="UniProtKB-KW"/>
</dbReference>
<evidence type="ECO:0000256" key="8">
    <source>
        <dbReference type="ARBA" id="ARBA00031155"/>
    </source>
</evidence>
<organism evidence="10 11">
    <name type="scientific">Kocuria tytonis</name>
    <dbReference type="NCBI Taxonomy" id="2054280"/>
    <lineage>
        <taxon>Bacteria</taxon>
        <taxon>Bacillati</taxon>
        <taxon>Actinomycetota</taxon>
        <taxon>Actinomycetes</taxon>
        <taxon>Micrococcales</taxon>
        <taxon>Micrococcaceae</taxon>
        <taxon>Kocuria</taxon>
    </lineage>
</organism>
<evidence type="ECO:0000313" key="11">
    <source>
        <dbReference type="Proteomes" id="UP000249516"/>
    </source>
</evidence>
<evidence type="ECO:0000256" key="3">
    <source>
        <dbReference type="ARBA" id="ARBA00022575"/>
    </source>
</evidence>
<sequence length="337" mass="34447">MTNPLTTLPVPVVQAPMAGGPSTPALAVAVARAGGLGMLAAGYKTARAMADEIREVAGHTDRFGVNLFVPERDPSDPAALAAYARALAPAAAELGVPAPEPGEYVDDEYPAKLDHLTAHPVPLVSFTFGLPTAADVARLREAGSAVVLNATDEREVEAAARLHPDAIVVQGSEAGGHRATHGQAAEPQDVTTADLLSAARELTDIPLVAAGGVAGRGAAADLRARGAAAVQVGTLFLAAAEAGTKPAHRGALLSGEHEGTVVTRAFSGRPARALRNRFTERMAGEQVAGYPQVHYMTAPLRAASVDDAAGLNLWAGTGFAACRDTTAADVVELFRGL</sequence>
<keyword evidence="4" id="KW-0285">Flavoprotein</keyword>
<keyword evidence="11" id="KW-1185">Reference proteome</keyword>
<comment type="caution">
    <text evidence="10">The sequence shown here is derived from an EMBL/GenBank/DDBJ whole genome shotgun (WGS) entry which is preliminary data.</text>
</comment>
<protein>
    <recommendedName>
        <fullName evidence="8">Propionate 3-nitronate monooxygenase</fullName>
    </recommendedName>
</protein>
<evidence type="ECO:0000256" key="5">
    <source>
        <dbReference type="ARBA" id="ARBA00022643"/>
    </source>
</evidence>
<dbReference type="GO" id="GO:0009636">
    <property type="term" value="P:response to toxic substance"/>
    <property type="evidence" value="ECO:0007669"/>
    <property type="project" value="UniProtKB-KW"/>
</dbReference>
<dbReference type="GO" id="GO:0018580">
    <property type="term" value="F:nitronate monooxygenase activity"/>
    <property type="evidence" value="ECO:0007669"/>
    <property type="project" value="InterPro"/>
</dbReference>
<keyword evidence="3" id="KW-0216">Detoxification</keyword>
<evidence type="ECO:0000256" key="7">
    <source>
        <dbReference type="ARBA" id="ARBA00023033"/>
    </source>
</evidence>
<dbReference type="CDD" id="cd04730">
    <property type="entry name" value="NPD_like"/>
    <property type="match status" value="1"/>
</dbReference>